<dbReference type="PANTHER" id="PTHR11749">
    <property type="entry name" value="RIBULOSE-5-PHOSPHATE-3-EPIMERASE"/>
    <property type="match status" value="1"/>
</dbReference>
<comment type="cofactor">
    <cofactor evidence="10">
        <name>a divalent metal cation</name>
        <dbReference type="ChEBI" id="CHEBI:60240"/>
    </cofactor>
    <text evidence="10">Binds 1 divalent metal cation per subunit.</text>
</comment>
<dbReference type="InterPro" id="IPR000056">
    <property type="entry name" value="Ribul_P_3_epim-like"/>
</dbReference>
<dbReference type="PROSITE" id="PS01085">
    <property type="entry name" value="RIBUL_P_3_EPIMER_1"/>
    <property type="match status" value="1"/>
</dbReference>
<feature type="binding site" evidence="10">
    <location>
        <position position="66"/>
    </location>
    <ligand>
        <name>a divalent metal cation</name>
        <dbReference type="ChEBI" id="CHEBI:60240"/>
    </ligand>
</feature>
<dbReference type="HAMAP" id="MF_02227">
    <property type="entry name" value="RPE"/>
    <property type="match status" value="1"/>
</dbReference>
<dbReference type="PIRSF" id="PIRSF001461">
    <property type="entry name" value="RPE"/>
    <property type="match status" value="1"/>
</dbReference>
<comment type="function">
    <text evidence="10">Catalyzes the reversible epimerization of D-ribulose 5-phosphate to D-xylulose 5-phosphate.</text>
</comment>
<comment type="similarity">
    <text evidence="6 10 11">Belongs to the ribulose-phosphate 3-epimerase family.</text>
</comment>
<evidence type="ECO:0000256" key="3">
    <source>
        <dbReference type="ARBA" id="ARBA00001941"/>
    </source>
</evidence>
<keyword evidence="10 11" id="KW-0119">Carbohydrate metabolism</keyword>
<dbReference type="InterPro" id="IPR011060">
    <property type="entry name" value="RibuloseP-bd_barrel"/>
</dbReference>
<dbReference type="SUPFAM" id="SSF51366">
    <property type="entry name" value="Ribulose-phoshate binding barrel"/>
    <property type="match status" value="1"/>
</dbReference>
<keyword evidence="13" id="KW-1185">Reference proteome</keyword>
<evidence type="ECO:0000256" key="8">
    <source>
        <dbReference type="ARBA" id="ARBA00022723"/>
    </source>
</evidence>
<dbReference type="NCBIfam" id="NF004076">
    <property type="entry name" value="PRK05581.1-4"/>
    <property type="match status" value="1"/>
</dbReference>
<feature type="active site" description="Proton acceptor" evidence="10">
    <location>
        <position position="35"/>
    </location>
</feature>
<protein>
    <recommendedName>
        <fullName evidence="7 10">Ribulose-phosphate 3-epimerase</fullName>
        <ecNumber evidence="7 10">5.1.3.1</ecNumber>
    </recommendedName>
</protein>
<evidence type="ECO:0000256" key="4">
    <source>
        <dbReference type="ARBA" id="ARBA00001947"/>
    </source>
</evidence>
<comment type="cofactor">
    <cofactor evidence="2">
        <name>Mn(2+)</name>
        <dbReference type="ChEBI" id="CHEBI:29035"/>
    </cofactor>
</comment>
<feature type="binding site" evidence="10">
    <location>
        <position position="8"/>
    </location>
    <ligand>
        <name>substrate</name>
    </ligand>
</feature>
<dbReference type="InterPro" id="IPR013785">
    <property type="entry name" value="Aldolase_TIM"/>
</dbReference>
<reference evidence="13" key="1">
    <citation type="journal article" date="2019" name="Int. J. Syst. Evol. Microbiol.">
        <title>The Global Catalogue of Microorganisms (GCM) 10K type strain sequencing project: providing services to taxonomists for standard genome sequencing and annotation.</title>
        <authorList>
            <consortium name="The Broad Institute Genomics Platform"/>
            <consortium name="The Broad Institute Genome Sequencing Center for Infectious Disease"/>
            <person name="Wu L."/>
            <person name="Ma J."/>
        </authorList>
    </citation>
    <scope>NUCLEOTIDE SEQUENCE [LARGE SCALE GENOMIC DNA]</scope>
    <source>
        <strain evidence="13">KCTC 42456</strain>
    </source>
</reference>
<evidence type="ECO:0000256" key="2">
    <source>
        <dbReference type="ARBA" id="ARBA00001936"/>
    </source>
</evidence>
<dbReference type="NCBIfam" id="TIGR01163">
    <property type="entry name" value="rpe"/>
    <property type="match status" value="1"/>
</dbReference>
<comment type="caution">
    <text evidence="10">Lacks conserved residue(s) required for the propagation of feature annotation.</text>
</comment>
<dbReference type="Proteomes" id="UP001597546">
    <property type="component" value="Unassembled WGS sequence"/>
</dbReference>
<comment type="catalytic activity">
    <reaction evidence="1 10 11">
        <text>D-ribulose 5-phosphate = D-xylulose 5-phosphate</text>
        <dbReference type="Rhea" id="RHEA:13677"/>
        <dbReference type="ChEBI" id="CHEBI:57737"/>
        <dbReference type="ChEBI" id="CHEBI:58121"/>
        <dbReference type="EC" id="5.1.3.1"/>
    </reaction>
</comment>
<proteinExistence type="inferred from homology"/>
<evidence type="ECO:0000256" key="7">
    <source>
        <dbReference type="ARBA" id="ARBA00013188"/>
    </source>
</evidence>
<evidence type="ECO:0000313" key="13">
    <source>
        <dbReference type="Proteomes" id="UP001597546"/>
    </source>
</evidence>
<evidence type="ECO:0000256" key="1">
    <source>
        <dbReference type="ARBA" id="ARBA00001782"/>
    </source>
</evidence>
<accession>A0ABW5TWC4</accession>
<dbReference type="GO" id="GO:0004750">
    <property type="term" value="F:D-ribulose-phosphate 3-epimerase activity"/>
    <property type="evidence" value="ECO:0007669"/>
    <property type="project" value="UniProtKB-EC"/>
</dbReference>
<comment type="cofactor">
    <cofactor evidence="4">
        <name>Zn(2+)</name>
        <dbReference type="ChEBI" id="CHEBI:29105"/>
    </cofactor>
</comment>
<dbReference type="Gene3D" id="3.20.20.70">
    <property type="entry name" value="Aldolase class I"/>
    <property type="match status" value="1"/>
</dbReference>
<evidence type="ECO:0000256" key="5">
    <source>
        <dbReference type="ARBA" id="ARBA00001954"/>
    </source>
</evidence>
<dbReference type="RefSeq" id="WP_379044031.1">
    <property type="nucleotide sequence ID" value="NZ_JBHSKW010000035.1"/>
</dbReference>
<gene>
    <name evidence="10 12" type="primary">rpe</name>
    <name evidence="12" type="ORF">ACFSSE_17095</name>
</gene>
<evidence type="ECO:0000256" key="9">
    <source>
        <dbReference type="ARBA" id="ARBA00023235"/>
    </source>
</evidence>
<dbReference type="InterPro" id="IPR026019">
    <property type="entry name" value="Ribul_P_3_epim"/>
</dbReference>
<evidence type="ECO:0000313" key="12">
    <source>
        <dbReference type="EMBL" id="MFD2733429.1"/>
    </source>
</evidence>
<feature type="active site" description="Proton donor" evidence="10">
    <location>
        <position position="175"/>
    </location>
</feature>
<comment type="cofactor">
    <cofactor evidence="3">
        <name>Co(2+)</name>
        <dbReference type="ChEBI" id="CHEBI:48828"/>
    </cofactor>
</comment>
<evidence type="ECO:0000256" key="6">
    <source>
        <dbReference type="ARBA" id="ARBA00009541"/>
    </source>
</evidence>
<comment type="caution">
    <text evidence="12">The sequence shown here is derived from an EMBL/GenBank/DDBJ whole genome shotgun (WGS) entry which is preliminary data.</text>
</comment>
<evidence type="ECO:0000256" key="11">
    <source>
        <dbReference type="PIRNR" id="PIRNR001461"/>
    </source>
</evidence>
<feature type="binding site" evidence="10">
    <location>
        <position position="175"/>
    </location>
    <ligand>
        <name>a divalent metal cation</name>
        <dbReference type="ChEBI" id="CHEBI:60240"/>
    </ligand>
</feature>
<keyword evidence="9 10" id="KW-0413">Isomerase</keyword>
<feature type="binding site" evidence="10">
    <location>
        <position position="35"/>
    </location>
    <ligand>
        <name>a divalent metal cation</name>
        <dbReference type="ChEBI" id="CHEBI:60240"/>
    </ligand>
</feature>
<keyword evidence="8 10" id="KW-0479">Metal-binding</keyword>
<dbReference type="CDD" id="cd00429">
    <property type="entry name" value="RPE"/>
    <property type="match status" value="1"/>
</dbReference>
<dbReference type="PROSITE" id="PS01086">
    <property type="entry name" value="RIBUL_P_3_EPIMER_2"/>
    <property type="match status" value="1"/>
</dbReference>
<name>A0ABW5TWC4_9SPHI</name>
<feature type="binding site" evidence="10">
    <location>
        <position position="66"/>
    </location>
    <ligand>
        <name>substrate</name>
    </ligand>
</feature>
<evidence type="ECO:0000256" key="10">
    <source>
        <dbReference type="HAMAP-Rule" id="MF_02227"/>
    </source>
</evidence>
<feature type="binding site" evidence="10">
    <location>
        <position position="33"/>
    </location>
    <ligand>
        <name>a divalent metal cation</name>
        <dbReference type="ChEBI" id="CHEBI:60240"/>
    </ligand>
</feature>
<dbReference type="EC" id="5.1.3.1" evidence="7 10"/>
<dbReference type="Pfam" id="PF00834">
    <property type="entry name" value="Ribul_P_3_epim"/>
    <property type="match status" value="1"/>
</dbReference>
<comment type="cofactor">
    <cofactor evidence="5">
        <name>Fe(2+)</name>
        <dbReference type="ChEBI" id="CHEBI:29033"/>
    </cofactor>
</comment>
<sequence>MKPIISPSILSANFANLEEDILMLNKSEAELIHVDVMDGQFVPNISFGFPVIAAVKNFAKKPLDVHLMIVEPDRYLKEFKAVGADIITVHYEACTHLHRTIQAVKELGCKAGVALNPHTPVVLLKDILADLDMVLIMTVNPGFGGQKFIEHSYQKIRELKAMANELNPDLMIEVDGGVNTHNSLALLKAGANVLVAGNAVFGSSNPMHTIAELRNISPDILSA</sequence>
<feature type="binding site" evidence="10">
    <location>
        <begin position="175"/>
        <end position="177"/>
    </location>
    <ligand>
        <name>substrate</name>
    </ligand>
</feature>
<organism evidence="12 13">
    <name type="scientific">Pedobacter alpinus</name>
    <dbReference type="NCBI Taxonomy" id="1590643"/>
    <lineage>
        <taxon>Bacteria</taxon>
        <taxon>Pseudomonadati</taxon>
        <taxon>Bacteroidota</taxon>
        <taxon>Sphingobacteriia</taxon>
        <taxon>Sphingobacteriales</taxon>
        <taxon>Sphingobacteriaceae</taxon>
        <taxon>Pedobacter</taxon>
    </lineage>
</organism>
<comment type="pathway">
    <text evidence="10">Carbohydrate degradation.</text>
</comment>
<feature type="binding site" evidence="10">
    <location>
        <begin position="142"/>
        <end position="145"/>
    </location>
    <ligand>
        <name>substrate</name>
    </ligand>
</feature>
<dbReference type="EMBL" id="JBHULV010000054">
    <property type="protein sequence ID" value="MFD2733429.1"/>
    <property type="molecule type" value="Genomic_DNA"/>
</dbReference>